<reference evidence="1" key="3">
    <citation type="submission" date="2012-09" db="EMBL/GenBank/DDBJ databases">
        <authorList>
            <consortium name="VectorBase"/>
        </authorList>
    </citation>
    <scope>NUCLEOTIDE SEQUENCE</scope>
    <source>
        <strain evidence="1">Liverpool</strain>
    </source>
</reference>
<reference evidence="1" key="2">
    <citation type="journal article" date="2007" name="Science">
        <title>Genome sequence of Aedes aegypti, a major arbovirus vector.</title>
        <authorList>
            <person name="Nene V."/>
            <person name="Wortman J.R."/>
            <person name="Lawson D."/>
            <person name="Haas B."/>
            <person name="Kodira C."/>
            <person name="Tu Z.J."/>
            <person name="Loftus B."/>
            <person name="Xi Z."/>
            <person name="Megy K."/>
            <person name="Grabherr M."/>
            <person name="Ren Q."/>
            <person name="Zdobnov E.M."/>
            <person name="Lobo N.F."/>
            <person name="Campbell K.S."/>
            <person name="Brown S.E."/>
            <person name="Bonaldo M.F."/>
            <person name="Zhu J."/>
            <person name="Sinkins S.P."/>
            <person name="Hogenkamp D.G."/>
            <person name="Amedeo P."/>
            <person name="Arensburger P."/>
            <person name="Atkinson P.W."/>
            <person name="Bidwell S."/>
            <person name="Biedler J."/>
            <person name="Birney E."/>
            <person name="Bruggner R.V."/>
            <person name="Costas J."/>
            <person name="Coy M.R."/>
            <person name="Crabtree J."/>
            <person name="Crawford M."/>
            <person name="Debruyn B."/>
            <person name="Decaprio D."/>
            <person name="Eiglmeier K."/>
            <person name="Eisenstadt E."/>
            <person name="El-Dorry H."/>
            <person name="Gelbart W.M."/>
            <person name="Gomes S.L."/>
            <person name="Hammond M."/>
            <person name="Hannick L.I."/>
            <person name="Hogan J.R."/>
            <person name="Holmes M.H."/>
            <person name="Jaffe D."/>
            <person name="Johnston J.S."/>
            <person name="Kennedy R.C."/>
            <person name="Koo H."/>
            <person name="Kravitz S."/>
            <person name="Kriventseva E.V."/>
            <person name="Kulp D."/>
            <person name="Labutti K."/>
            <person name="Lee E."/>
            <person name="Li S."/>
            <person name="Lovin D.D."/>
            <person name="Mao C."/>
            <person name="Mauceli E."/>
            <person name="Menck C.F."/>
            <person name="Miller J.R."/>
            <person name="Montgomery P."/>
            <person name="Mori A."/>
            <person name="Nascimento A.L."/>
            <person name="Naveira H.F."/>
            <person name="Nusbaum C."/>
            <person name="O'leary S."/>
            <person name="Orvis J."/>
            <person name="Pertea M."/>
            <person name="Quesneville H."/>
            <person name="Reidenbach K.R."/>
            <person name="Rogers Y.H."/>
            <person name="Roth C.W."/>
            <person name="Schneider J.R."/>
            <person name="Schatz M."/>
            <person name="Shumway M."/>
            <person name="Stanke M."/>
            <person name="Stinson E.O."/>
            <person name="Tubio J.M."/>
            <person name="Vanzee J.P."/>
            <person name="Verjovski-Almeida S."/>
            <person name="Werner D."/>
            <person name="White O."/>
            <person name="Wyder S."/>
            <person name="Zeng Q."/>
            <person name="Zhao Q."/>
            <person name="Zhao Y."/>
            <person name="Hill C.A."/>
            <person name="Raikhel A.S."/>
            <person name="Soares M.B."/>
            <person name="Knudson D.L."/>
            <person name="Lee N.H."/>
            <person name="Galagan J."/>
            <person name="Salzberg S.L."/>
            <person name="Paulsen I.T."/>
            <person name="Dimopoulos G."/>
            <person name="Collins F.H."/>
            <person name="Birren B."/>
            <person name="Fraser-Liggett C.M."/>
            <person name="Severson D.W."/>
        </authorList>
    </citation>
    <scope>NUCLEOTIDE SEQUENCE [LARGE SCALE GENOMIC DNA]</scope>
    <source>
        <strain evidence="1">Liverpool</strain>
    </source>
</reference>
<sequence>MDPPQSVHVFLIVRDGGRLQQTTRLQIPVELVLLAAPWEIFFGLLEVALLETNLHERFIADGAFLGFGKLFQLIPLELLGEDGNPEPPVASLRYLELTLQSIGILDVSEEKELADGFVQREAVEAFLVLFVQNFLVFHQLFSFITGIRFQHPIGFLVVYADFRYRHFNVVDFQRFPQS</sequence>
<reference evidence="1" key="1">
    <citation type="submission" date="2005-10" db="EMBL/GenBank/DDBJ databases">
        <authorList>
            <person name="Loftus B.J."/>
            <person name="Nene V.M."/>
            <person name="Hannick L.I."/>
            <person name="Bidwell S."/>
            <person name="Haas B."/>
            <person name="Amedeo P."/>
            <person name="Orvis J."/>
            <person name="Wortman J.R."/>
            <person name="White O.R."/>
            <person name="Salzberg S."/>
            <person name="Shumway M."/>
            <person name="Koo H."/>
            <person name="Zhao Y."/>
            <person name="Holmes M."/>
            <person name="Miller J."/>
            <person name="Schatz M."/>
            <person name="Pop M."/>
            <person name="Pai G."/>
            <person name="Utterback T."/>
            <person name="Rogers Y.-H."/>
            <person name="Kravitz S."/>
            <person name="Fraser C.M."/>
        </authorList>
    </citation>
    <scope>NUCLEOTIDE SEQUENCE</scope>
    <source>
        <strain evidence="1">Liverpool</strain>
    </source>
</reference>
<dbReference type="PaxDb" id="7159-AAEL010566-PA"/>
<name>Q16SL8_AEDAE</name>
<evidence type="ECO:0000313" key="2">
    <source>
        <dbReference type="Proteomes" id="UP000682892"/>
    </source>
</evidence>
<gene>
    <name evidence="1" type="ORF">AaeL_AAEL010566</name>
</gene>
<organism evidence="1 2">
    <name type="scientific">Aedes aegypti</name>
    <name type="common">Yellowfever mosquito</name>
    <name type="synonym">Culex aegypti</name>
    <dbReference type="NCBI Taxonomy" id="7159"/>
    <lineage>
        <taxon>Eukaryota</taxon>
        <taxon>Metazoa</taxon>
        <taxon>Ecdysozoa</taxon>
        <taxon>Arthropoda</taxon>
        <taxon>Hexapoda</taxon>
        <taxon>Insecta</taxon>
        <taxon>Pterygota</taxon>
        <taxon>Neoptera</taxon>
        <taxon>Endopterygota</taxon>
        <taxon>Diptera</taxon>
        <taxon>Nematocera</taxon>
        <taxon>Culicoidea</taxon>
        <taxon>Culicidae</taxon>
        <taxon>Culicinae</taxon>
        <taxon>Aedini</taxon>
        <taxon>Aedes</taxon>
        <taxon>Stegomyia</taxon>
    </lineage>
</organism>
<proteinExistence type="predicted"/>
<evidence type="ECO:0000313" key="1">
    <source>
        <dbReference type="EMBL" id="EAT37445.1"/>
    </source>
</evidence>
<dbReference type="Proteomes" id="UP000682892">
    <property type="component" value="Chromosome 1"/>
</dbReference>
<protein>
    <submittedName>
        <fullName evidence="1">AAEL010566-PA</fullName>
    </submittedName>
</protein>
<dbReference type="HOGENOM" id="CLU_1511824_0_0_1"/>
<accession>Q16SL8</accession>
<dbReference type="EMBL" id="CH477672">
    <property type="protein sequence ID" value="EAT37445.1"/>
    <property type="molecule type" value="Genomic_DNA"/>
</dbReference>
<dbReference type="AlphaFoldDB" id="Q16SL8"/>